<evidence type="ECO:0000313" key="4">
    <source>
        <dbReference type="EMBL" id="WVZ02599.1"/>
    </source>
</evidence>
<keyword evidence="3" id="KW-0472">Membrane</keyword>
<proteinExistence type="predicted"/>
<sequence>KKDRISNFRFYRGKNKKKVRKRKKKKENAKRKRIEIAEVWDSIIFAQVIRGVLLITQCFIRKYIILPSLIIMKNTLRILFFQIPEWSKDYMDWKREMYIKCTYNGVQLSEREFPQKWLTDGIQITILFPFHLKPWHKSKIRCNEKKKNSKKKKNFCFLTV</sequence>
<dbReference type="AlphaFoldDB" id="A0AAQ3RS71"/>
<organism evidence="4 5">
    <name type="scientific">Vigna mungo</name>
    <name type="common">Black gram</name>
    <name type="synonym">Phaseolus mungo</name>
    <dbReference type="NCBI Taxonomy" id="3915"/>
    <lineage>
        <taxon>Eukaryota</taxon>
        <taxon>Viridiplantae</taxon>
        <taxon>Streptophyta</taxon>
        <taxon>Embryophyta</taxon>
        <taxon>Tracheophyta</taxon>
        <taxon>Spermatophyta</taxon>
        <taxon>Magnoliopsida</taxon>
        <taxon>eudicotyledons</taxon>
        <taxon>Gunneridae</taxon>
        <taxon>Pentapetalae</taxon>
        <taxon>rosids</taxon>
        <taxon>fabids</taxon>
        <taxon>Fabales</taxon>
        <taxon>Fabaceae</taxon>
        <taxon>Papilionoideae</taxon>
        <taxon>50 kb inversion clade</taxon>
        <taxon>NPAAA clade</taxon>
        <taxon>indigoferoid/millettioid clade</taxon>
        <taxon>Phaseoleae</taxon>
        <taxon>Vigna</taxon>
    </lineage>
</organism>
<evidence type="ECO:0000256" key="3">
    <source>
        <dbReference type="ARBA" id="ARBA00022780"/>
    </source>
</evidence>
<evidence type="ECO:0000256" key="1">
    <source>
        <dbReference type="ARBA" id="ARBA00002515"/>
    </source>
</evidence>
<gene>
    <name evidence="4" type="ORF">V8G54_023405</name>
</gene>
<keyword evidence="3" id="KW-1001">Plastid inner membrane</keyword>
<dbReference type="EMBL" id="CP144694">
    <property type="protein sequence ID" value="WVZ02599.1"/>
    <property type="molecule type" value="Genomic_DNA"/>
</dbReference>
<keyword evidence="3" id="KW-0934">Plastid</keyword>
<protein>
    <recommendedName>
        <fullName evidence="6">Translocon at the inner envelope membrane of chloroplasts 214</fullName>
    </recommendedName>
</protein>
<comment type="function">
    <text evidence="1">Involved in protein precursor import into chloroplasts. May be part of an intermediate translocation complex acting as a protein-conducting channel at the inner envelope.</text>
</comment>
<feature type="non-terminal residue" evidence="4">
    <location>
        <position position="1"/>
    </location>
</feature>
<evidence type="ECO:0008006" key="6">
    <source>
        <dbReference type="Google" id="ProtNLM"/>
    </source>
</evidence>
<keyword evidence="5" id="KW-1185">Reference proteome</keyword>
<dbReference type="Proteomes" id="UP001374535">
    <property type="component" value="Chromosome 7"/>
</dbReference>
<comment type="subcellular location">
    <subcellularLocation>
        <location evidence="2">Plastid</location>
        <location evidence="2">Chloroplast inner membrane</location>
        <topology evidence="2">Multi-pass membrane protein</topology>
    </subcellularLocation>
</comment>
<accession>A0AAQ3RS71</accession>
<dbReference type="Pfam" id="PF05758">
    <property type="entry name" value="Ycf1"/>
    <property type="match status" value="1"/>
</dbReference>
<evidence type="ECO:0000256" key="2">
    <source>
        <dbReference type="ARBA" id="ARBA00004478"/>
    </source>
</evidence>
<name>A0AAQ3RS71_VIGMU</name>
<dbReference type="PANTHER" id="PTHR33163">
    <property type="entry name" value="PROTEIN TIC 214-RELATED"/>
    <property type="match status" value="1"/>
</dbReference>
<dbReference type="GO" id="GO:0009706">
    <property type="term" value="C:chloroplast inner membrane"/>
    <property type="evidence" value="ECO:0007669"/>
    <property type="project" value="UniProtKB-SubCell"/>
</dbReference>
<evidence type="ECO:0000313" key="5">
    <source>
        <dbReference type="Proteomes" id="UP001374535"/>
    </source>
</evidence>
<reference evidence="4 5" key="1">
    <citation type="journal article" date="2023" name="Life. Sci Alliance">
        <title>Evolutionary insights into 3D genome organization and epigenetic landscape of Vigna mungo.</title>
        <authorList>
            <person name="Junaid A."/>
            <person name="Singh B."/>
            <person name="Bhatia S."/>
        </authorList>
    </citation>
    <scope>NUCLEOTIDE SEQUENCE [LARGE SCALE GENOMIC DNA]</scope>
    <source>
        <strain evidence="4">Urdbean</strain>
    </source>
</reference>
<dbReference type="InterPro" id="IPR008896">
    <property type="entry name" value="TIC214"/>
</dbReference>
<dbReference type="PANTHER" id="PTHR33163:SF40">
    <property type="entry name" value="PROTEIN TIC 214"/>
    <property type="match status" value="1"/>
</dbReference>